<dbReference type="SUPFAM" id="SSF52047">
    <property type="entry name" value="RNI-like"/>
    <property type="match status" value="1"/>
</dbReference>
<evidence type="ECO:0000313" key="2">
    <source>
        <dbReference type="WBParaSite" id="nRc.2.0.1.t37963-RA"/>
    </source>
</evidence>
<sequence>MMRFTSSLEGLDLYNNEHSSPALFDLILNQCPNLRYFSVDFMNSKLMRKLALKAPNLQYLQ</sequence>
<organism evidence="1 2">
    <name type="scientific">Romanomermis culicivorax</name>
    <name type="common">Nematode worm</name>
    <dbReference type="NCBI Taxonomy" id="13658"/>
    <lineage>
        <taxon>Eukaryota</taxon>
        <taxon>Metazoa</taxon>
        <taxon>Ecdysozoa</taxon>
        <taxon>Nematoda</taxon>
        <taxon>Enoplea</taxon>
        <taxon>Dorylaimia</taxon>
        <taxon>Mermithida</taxon>
        <taxon>Mermithoidea</taxon>
        <taxon>Mermithidae</taxon>
        <taxon>Romanomermis</taxon>
    </lineage>
</organism>
<proteinExistence type="predicted"/>
<protein>
    <submittedName>
        <fullName evidence="2">Uncharacterized protein</fullName>
    </submittedName>
</protein>
<dbReference type="AlphaFoldDB" id="A0A915KGL9"/>
<dbReference type="WBParaSite" id="nRc.2.0.1.t37963-RA">
    <property type="protein sequence ID" value="nRc.2.0.1.t37963-RA"/>
    <property type="gene ID" value="nRc.2.0.1.g37963"/>
</dbReference>
<evidence type="ECO:0000313" key="1">
    <source>
        <dbReference type="Proteomes" id="UP000887565"/>
    </source>
</evidence>
<name>A0A915KGL9_ROMCU</name>
<dbReference type="Proteomes" id="UP000887565">
    <property type="component" value="Unplaced"/>
</dbReference>
<reference evidence="2" key="1">
    <citation type="submission" date="2022-11" db="UniProtKB">
        <authorList>
            <consortium name="WormBaseParasite"/>
        </authorList>
    </citation>
    <scope>IDENTIFICATION</scope>
</reference>
<keyword evidence="1" id="KW-1185">Reference proteome</keyword>
<accession>A0A915KGL9</accession>